<name>A0A317VM08_9EURO</name>
<evidence type="ECO:0008006" key="3">
    <source>
        <dbReference type="Google" id="ProtNLM"/>
    </source>
</evidence>
<dbReference type="InterPro" id="IPR055530">
    <property type="entry name" value="DUF7104"/>
</dbReference>
<dbReference type="EMBL" id="MSFL01000021">
    <property type="protein sequence ID" value="PWY75404.1"/>
    <property type="molecule type" value="Genomic_DNA"/>
</dbReference>
<sequence length="246" mass="27365">MDALGTIPPDLESTYREILDKTTMNEDADVLRVLIDRREPDVDVNERLYLSAVSTMIRASPLKVMEALLNHSGPKFPFGEAIIQGAASHYDGLQMIKLFLLKKQAGFVVSSTVLAATAGNKNKGVEILELLINSADCKVPITEKVILKAALNEGSSSLAYLLELEGECQGRMLPFADRLLAAVVWREDTETLKIFFRRHPEVRVTKNMFLNATSSADRIMFLLQQPHDSPPVILMLELIEEDAIIN</sequence>
<evidence type="ECO:0000313" key="1">
    <source>
        <dbReference type="EMBL" id="PWY75404.1"/>
    </source>
</evidence>
<dbReference type="Pfam" id="PF23397">
    <property type="entry name" value="DUF7104"/>
    <property type="match status" value="1"/>
</dbReference>
<dbReference type="GeneID" id="37071122"/>
<accession>A0A317VM08</accession>
<dbReference type="OrthoDB" id="1577640at2759"/>
<organism evidence="1 2">
    <name type="scientific">Aspergillus heteromorphus CBS 117.55</name>
    <dbReference type="NCBI Taxonomy" id="1448321"/>
    <lineage>
        <taxon>Eukaryota</taxon>
        <taxon>Fungi</taxon>
        <taxon>Dikarya</taxon>
        <taxon>Ascomycota</taxon>
        <taxon>Pezizomycotina</taxon>
        <taxon>Eurotiomycetes</taxon>
        <taxon>Eurotiomycetidae</taxon>
        <taxon>Eurotiales</taxon>
        <taxon>Aspergillaceae</taxon>
        <taxon>Aspergillus</taxon>
        <taxon>Aspergillus subgen. Circumdati</taxon>
    </lineage>
</organism>
<dbReference type="STRING" id="1448321.A0A317VM08"/>
<comment type="caution">
    <text evidence="1">The sequence shown here is derived from an EMBL/GenBank/DDBJ whole genome shotgun (WGS) entry which is preliminary data.</text>
</comment>
<dbReference type="AlphaFoldDB" id="A0A317VM08"/>
<evidence type="ECO:0000313" key="2">
    <source>
        <dbReference type="Proteomes" id="UP000247233"/>
    </source>
</evidence>
<protein>
    <recommendedName>
        <fullName evidence="3">ARM repeat-containing protein</fullName>
    </recommendedName>
</protein>
<dbReference type="Proteomes" id="UP000247233">
    <property type="component" value="Unassembled WGS sequence"/>
</dbReference>
<reference evidence="1 2" key="1">
    <citation type="submission" date="2016-12" db="EMBL/GenBank/DDBJ databases">
        <title>The genomes of Aspergillus section Nigri reveals drivers in fungal speciation.</title>
        <authorList>
            <consortium name="DOE Joint Genome Institute"/>
            <person name="Vesth T.C."/>
            <person name="Nybo J."/>
            <person name="Theobald S."/>
            <person name="Brandl J."/>
            <person name="Frisvad J.C."/>
            <person name="Nielsen K.F."/>
            <person name="Lyhne E.K."/>
            <person name="Kogle M.E."/>
            <person name="Kuo A."/>
            <person name="Riley R."/>
            <person name="Clum A."/>
            <person name="Nolan M."/>
            <person name="Lipzen A."/>
            <person name="Salamov A."/>
            <person name="Henrissat B."/>
            <person name="Wiebenga A."/>
            <person name="De Vries R.P."/>
            <person name="Grigoriev I.V."/>
            <person name="Mortensen U.H."/>
            <person name="Andersen M.R."/>
            <person name="Baker S.E."/>
        </authorList>
    </citation>
    <scope>NUCLEOTIDE SEQUENCE [LARGE SCALE GENOMIC DNA]</scope>
    <source>
        <strain evidence="1 2">CBS 117.55</strain>
    </source>
</reference>
<proteinExistence type="predicted"/>
<dbReference type="RefSeq" id="XP_025397370.1">
    <property type="nucleotide sequence ID" value="XM_025548885.1"/>
</dbReference>
<gene>
    <name evidence="1" type="ORF">BO70DRAFT_96267</name>
</gene>
<dbReference type="VEuPathDB" id="FungiDB:BO70DRAFT_96267"/>
<keyword evidence="2" id="KW-1185">Reference proteome</keyword>